<dbReference type="RefSeq" id="WP_135349926.1">
    <property type="nucleotide sequence ID" value="NZ_SRJD01000030.1"/>
</dbReference>
<dbReference type="AlphaFoldDB" id="A0A4Z0GJL1"/>
<dbReference type="NCBIfam" id="NF045597">
    <property type="entry name" value="TudS_rel_CD3072"/>
    <property type="match status" value="1"/>
</dbReference>
<proteinExistence type="predicted"/>
<protein>
    <recommendedName>
        <fullName evidence="3">DUF523 domain-containing protein</fullName>
    </recommendedName>
</protein>
<dbReference type="InterPro" id="IPR054648">
    <property type="entry name" value="TudS-rel"/>
</dbReference>
<evidence type="ECO:0000313" key="2">
    <source>
        <dbReference type="Proteomes" id="UP000298347"/>
    </source>
</evidence>
<dbReference type="OrthoDB" id="5420310at2"/>
<comment type="caution">
    <text evidence="1">The sequence shown here is derived from an EMBL/GenBank/DDBJ whole genome shotgun (WGS) entry which is preliminary data.</text>
</comment>
<evidence type="ECO:0008006" key="3">
    <source>
        <dbReference type="Google" id="ProtNLM"/>
    </source>
</evidence>
<accession>A0A4Z0GJL1</accession>
<dbReference type="EMBL" id="SRJD01000030">
    <property type="protein sequence ID" value="TGA96134.1"/>
    <property type="molecule type" value="Genomic_DNA"/>
</dbReference>
<sequence>MDKRSKKIIITSNCVLNQNAVVRDEARRPGIMKEAVNWIDANDWGIVQLPCPELHFLGLDRPPMTVEQYDTPEFHESNRSLLEPVIKQLKEYQNHGYEIVGGIGISGSPSCDPGRGVFMNDLRELADKQGVVINFFWQIPNTPEGEFNPQNKRSIFGAFSKRSDNEHDQS</sequence>
<keyword evidence="2" id="KW-1185">Reference proteome</keyword>
<organism evidence="1 2">
    <name type="scientific">Sporolactobacillus shoreae</name>
    <dbReference type="NCBI Taxonomy" id="1465501"/>
    <lineage>
        <taxon>Bacteria</taxon>
        <taxon>Bacillati</taxon>
        <taxon>Bacillota</taxon>
        <taxon>Bacilli</taxon>
        <taxon>Bacillales</taxon>
        <taxon>Sporolactobacillaceae</taxon>
        <taxon>Sporolactobacillus</taxon>
    </lineage>
</organism>
<name>A0A4Z0GJL1_9BACL</name>
<gene>
    <name evidence="1" type="ORF">E4665_16650</name>
</gene>
<dbReference type="Proteomes" id="UP000298347">
    <property type="component" value="Unassembled WGS sequence"/>
</dbReference>
<reference evidence="1 2" key="1">
    <citation type="journal article" date="2015" name="Int. J. Syst. Evol. Microbiol.">
        <title>Sporolactobacillus shoreae sp. nov. and Sporolactobacillus spathodeae sp. nov., two spore-forming lactic acid bacteria isolated from tree barks in Thailand.</title>
        <authorList>
            <person name="Thamacharoensuk T."/>
            <person name="Kitahara M."/>
            <person name="Ohkuma M."/>
            <person name="Thongchul N."/>
            <person name="Tanasupawat S."/>
        </authorList>
    </citation>
    <scope>NUCLEOTIDE SEQUENCE [LARGE SCALE GENOMIC DNA]</scope>
    <source>
        <strain evidence="1 2">BK92</strain>
    </source>
</reference>
<evidence type="ECO:0000313" key="1">
    <source>
        <dbReference type="EMBL" id="TGA96134.1"/>
    </source>
</evidence>